<evidence type="ECO:0000256" key="9">
    <source>
        <dbReference type="ARBA" id="ARBA00022840"/>
    </source>
</evidence>
<dbReference type="Gene3D" id="1.10.10.520">
    <property type="entry name" value="Ubiquitin activating enzymes (Uba3). Chain: B, domain 2"/>
    <property type="match status" value="1"/>
</dbReference>
<dbReference type="GO" id="GO:0016740">
    <property type="term" value="F:transferase activity"/>
    <property type="evidence" value="ECO:0007669"/>
    <property type="project" value="UniProtKB-KW"/>
</dbReference>
<feature type="domain" description="Ubiquitin/SUMO-activating enzyme ubiquitin-like" evidence="18">
    <location>
        <begin position="456"/>
        <end position="549"/>
    </location>
</feature>
<reference evidence="19 20" key="1">
    <citation type="submission" date="2024-09" db="EMBL/GenBank/DDBJ databases">
        <title>Chromosome-scale assembly of Riccia sorocarpa.</title>
        <authorList>
            <person name="Paukszto L."/>
        </authorList>
    </citation>
    <scope>NUCLEOTIDE SEQUENCE [LARGE SCALE GENOMIC DNA]</scope>
    <source>
        <strain evidence="19">LP-2024</strain>
        <tissue evidence="19">Aerial parts of the thallus</tissue>
    </source>
</reference>
<comment type="subunit">
    <text evidence="11">Heterodimer.</text>
</comment>
<keyword evidence="20" id="KW-1185">Reference proteome</keyword>
<dbReference type="GO" id="GO:0016925">
    <property type="term" value="P:protein sumoylation"/>
    <property type="evidence" value="ECO:0007669"/>
    <property type="project" value="UniProtKB-UniRule"/>
</dbReference>
<evidence type="ECO:0000256" key="1">
    <source>
        <dbReference type="ARBA" id="ARBA00004123"/>
    </source>
</evidence>
<dbReference type="Gene3D" id="3.50.50.80">
    <property type="entry name" value="Ubiquitin-activating enzyme E1, inactive adenylation domain, subdomain 1"/>
    <property type="match status" value="1"/>
</dbReference>
<dbReference type="InterPro" id="IPR045886">
    <property type="entry name" value="ThiF/MoeB/HesA"/>
</dbReference>
<dbReference type="AlphaFoldDB" id="A0ABD3GHR4"/>
<gene>
    <name evidence="19" type="ORF">R1sor_021157</name>
</gene>
<dbReference type="Proteomes" id="UP001633002">
    <property type="component" value="Unassembled WGS sequence"/>
</dbReference>
<evidence type="ECO:0000256" key="2">
    <source>
        <dbReference type="ARBA" id="ARBA00004718"/>
    </source>
</evidence>
<dbReference type="InterPro" id="IPR028077">
    <property type="entry name" value="UAE_UbL_dom"/>
</dbReference>
<dbReference type="Pfam" id="PF00899">
    <property type="entry name" value="ThiF"/>
    <property type="match status" value="1"/>
</dbReference>
<evidence type="ECO:0000256" key="3">
    <source>
        <dbReference type="ARBA" id="ARBA00005673"/>
    </source>
</evidence>
<evidence type="ECO:0000256" key="8">
    <source>
        <dbReference type="ARBA" id="ARBA00022833"/>
    </source>
</evidence>
<evidence type="ECO:0000256" key="13">
    <source>
        <dbReference type="PIRSR" id="PIRSR039133-2"/>
    </source>
</evidence>
<dbReference type="PIRSF" id="PIRSF039133">
    <property type="entry name" value="SUMO_E1B"/>
    <property type="match status" value="1"/>
</dbReference>
<feature type="binding site" evidence="13">
    <location>
        <position position="43"/>
    </location>
    <ligand>
        <name>ATP</name>
        <dbReference type="ChEBI" id="CHEBI:30616"/>
    </ligand>
</feature>
<dbReference type="Pfam" id="PF14732">
    <property type="entry name" value="UAE_UbL"/>
    <property type="match status" value="1"/>
</dbReference>
<dbReference type="PROSITE" id="PS51257">
    <property type="entry name" value="PROKAR_LIPOPROTEIN"/>
    <property type="match status" value="1"/>
</dbReference>
<evidence type="ECO:0000256" key="10">
    <source>
        <dbReference type="ARBA" id="ARBA00023242"/>
    </source>
</evidence>
<dbReference type="FunFam" id="3.50.50.80:FF:000002">
    <property type="entry name" value="SUMO-activating enzyme subunit 2"/>
    <property type="match status" value="1"/>
</dbReference>
<proteinExistence type="inferred from homology"/>
<dbReference type="Pfam" id="PF10585">
    <property type="entry name" value="UBA_E1_SCCH"/>
    <property type="match status" value="1"/>
</dbReference>
<feature type="domain" description="Ubiquitin-activating enzyme SCCH" evidence="17">
    <location>
        <begin position="338"/>
        <end position="383"/>
    </location>
</feature>
<organism evidence="19 20">
    <name type="scientific">Riccia sorocarpa</name>
    <dbReference type="NCBI Taxonomy" id="122646"/>
    <lineage>
        <taxon>Eukaryota</taxon>
        <taxon>Viridiplantae</taxon>
        <taxon>Streptophyta</taxon>
        <taxon>Embryophyta</taxon>
        <taxon>Marchantiophyta</taxon>
        <taxon>Marchantiopsida</taxon>
        <taxon>Marchantiidae</taxon>
        <taxon>Marchantiales</taxon>
        <taxon>Ricciaceae</taxon>
        <taxon>Riccia</taxon>
    </lineage>
</organism>
<feature type="binding site" evidence="13">
    <location>
        <begin position="51"/>
        <end position="54"/>
    </location>
    <ligand>
        <name>ATP</name>
        <dbReference type="ChEBI" id="CHEBI:30616"/>
    </ligand>
</feature>
<dbReference type="InterPro" id="IPR023318">
    <property type="entry name" value="Ub_act_enz_dom_a_sf"/>
</dbReference>
<dbReference type="GO" id="GO:0031510">
    <property type="term" value="C:SUMO activating enzyme complex"/>
    <property type="evidence" value="ECO:0007669"/>
    <property type="project" value="UniProtKB-UniRule"/>
</dbReference>
<evidence type="ECO:0000259" key="17">
    <source>
        <dbReference type="Pfam" id="PF10585"/>
    </source>
</evidence>
<dbReference type="InterPro" id="IPR019572">
    <property type="entry name" value="UBA_E1_SCCH"/>
</dbReference>
<dbReference type="GO" id="GO:0046872">
    <property type="term" value="F:metal ion binding"/>
    <property type="evidence" value="ECO:0007669"/>
    <property type="project" value="UniProtKB-KW"/>
</dbReference>
<evidence type="ECO:0000256" key="5">
    <source>
        <dbReference type="ARBA" id="ARBA00022723"/>
    </source>
</evidence>
<evidence type="ECO:0000256" key="6">
    <source>
        <dbReference type="ARBA" id="ARBA00022741"/>
    </source>
</evidence>
<evidence type="ECO:0000313" key="20">
    <source>
        <dbReference type="Proteomes" id="UP001633002"/>
    </source>
</evidence>
<keyword evidence="7 11" id="KW-0833">Ubl conjugation pathway</keyword>
<dbReference type="InterPro" id="IPR000594">
    <property type="entry name" value="ThiF_NAD_FAD-bd"/>
</dbReference>
<protein>
    <recommendedName>
        <fullName evidence="11">SUMO-activating enzyme subunit</fullName>
    </recommendedName>
</protein>
<feature type="domain" description="THIF-type NAD/FAD binding fold" evidence="16">
    <location>
        <begin position="6"/>
        <end position="446"/>
    </location>
</feature>
<dbReference type="Gene3D" id="3.10.290.20">
    <property type="entry name" value="Ubiquitin-like 2 activating enzyme e1b. Chain: B, domain 3"/>
    <property type="match status" value="1"/>
</dbReference>
<accession>A0ABD3GHR4</accession>
<dbReference type="PANTHER" id="PTHR10953">
    <property type="entry name" value="UBIQUITIN-ACTIVATING ENZYME E1"/>
    <property type="match status" value="1"/>
</dbReference>
<feature type="binding site" evidence="13">
    <location>
        <position position="67"/>
    </location>
    <ligand>
        <name>ATP</name>
        <dbReference type="ChEBI" id="CHEBI:30616"/>
    </ligand>
</feature>
<evidence type="ECO:0000256" key="11">
    <source>
        <dbReference type="PIRNR" id="PIRNR039133"/>
    </source>
</evidence>
<evidence type="ECO:0000313" key="19">
    <source>
        <dbReference type="EMBL" id="KAL3678201.1"/>
    </source>
</evidence>
<dbReference type="FunFam" id="3.40.50.720:FF:000618">
    <property type="entry name" value="SUMO-activating enzyme subunit 2"/>
    <property type="match status" value="1"/>
</dbReference>
<keyword evidence="5 11" id="KW-0479">Metal-binding</keyword>
<comment type="caution">
    <text evidence="19">The sequence shown here is derived from an EMBL/GenBank/DDBJ whole genome shotgun (WGS) entry which is preliminary data.</text>
</comment>
<sequence length="626" mass="69290">MSAMADKEAIENARVLMVGAGGIGCELLKTLVLTGFKHIHVIDMDAIEVSNLNRQFLFRKRHVGQSKAQVAREAVLRFRPDVDIVAHHANVKSPQFNVEYFQQFNLVLNGLDNLDARRHVNRLCLAADVPLVESGTTGYLGQVTVHMKGRTECYECQPKPAPKTYPVCTITSTPSKPVHCIVWAKDLPFLKLFGDKSLSNDLDIRSSGADSAAEQEEASFFDLQDGESSKAYATRVFDRLFGENIDIALKNEGAWKERRKPTPVYLANIWSSEEKYDENGADHGYENGHENGSANEDKPKDVRAPLSATALLGLKNPQEIWSVKDNARVFLETVRLFLEKRKEEIGSLTFDKDDQLAVEFVTAAANLRASSFGIPMQTMFDVKGIAGNIIHAIATTNAIIAGLIVLEALKLLGKDRGACRMTYCLEHASRKLLLMPCEMDVPNPKCYVCSQTPLVLEVNTKTVTLRDVVEKIARKKLAASFPTIMQGYNVLCETGDDIDKHSAAIYEAKLDTKLDALTPVPIVNGVEITIEDLQQEFSCIVHVKHRDEFSEEEEADQMRLGGLELLTATAPVDSKETDAAPKATSVDVQTASLDEDLVMLDGQNAVGMKRKLEEEGQEPTQKRLKT</sequence>
<evidence type="ECO:0000256" key="14">
    <source>
        <dbReference type="PIRSR" id="PIRSR039133-3"/>
    </source>
</evidence>
<feature type="binding site" evidence="13">
    <location>
        <begin position="112"/>
        <end position="117"/>
    </location>
    <ligand>
        <name>ATP</name>
        <dbReference type="ChEBI" id="CHEBI:30616"/>
    </ligand>
</feature>
<feature type="binding site" evidence="14">
    <location>
        <position position="153"/>
    </location>
    <ligand>
        <name>Zn(2+)</name>
        <dbReference type="ChEBI" id="CHEBI:29105"/>
    </ligand>
</feature>
<keyword evidence="6 11" id="KW-0547">Nucleotide-binding</keyword>
<keyword evidence="4" id="KW-0808">Transferase</keyword>
<keyword evidence="8 11" id="KW-0862">Zinc</keyword>
<feature type="region of interest" description="Disordered" evidence="15">
    <location>
        <begin position="278"/>
        <end position="300"/>
    </location>
</feature>
<evidence type="ECO:0000256" key="12">
    <source>
        <dbReference type="PIRSR" id="PIRSR039133-1"/>
    </source>
</evidence>
<dbReference type="InterPro" id="IPR042449">
    <property type="entry name" value="Ub-E1_IAD_1"/>
</dbReference>
<dbReference type="GO" id="GO:0019948">
    <property type="term" value="F:SUMO activating enzyme activity"/>
    <property type="evidence" value="ECO:0007669"/>
    <property type="project" value="UniProtKB-UniRule"/>
</dbReference>
<feature type="binding site" evidence="14">
    <location>
        <position position="156"/>
    </location>
    <ligand>
        <name>Zn(2+)</name>
        <dbReference type="ChEBI" id="CHEBI:29105"/>
    </ligand>
</feature>
<evidence type="ECO:0000259" key="16">
    <source>
        <dbReference type="Pfam" id="PF00899"/>
    </source>
</evidence>
<dbReference type="GO" id="GO:0005524">
    <property type="term" value="F:ATP binding"/>
    <property type="evidence" value="ECO:0007669"/>
    <property type="project" value="UniProtKB-UniRule"/>
</dbReference>
<keyword evidence="10" id="KW-0539">Nucleus</keyword>
<feature type="binding site" evidence="13">
    <location>
        <begin position="19"/>
        <end position="24"/>
    </location>
    <ligand>
        <name>ATP</name>
        <dbReference type="ChEBI" id="CHEBI:30616"/>
    </ligand>
</feature>
<evidence type="ECO:0000259" key="18">
    <source>
        <dbReference type="Pfam" id="PF14732"/>
    </source>
</evidence>
<dbReference type="EMBL" id="JBJQOH010000007">
    <property type="protein sequence ID" value="KAL3678201.1"/>
    <property type="molecule type" value="Genomic_DNA"/>
</dbReference>
<comment type="pathway">
    <text evidence="2 11">Protein modification; protein sumoylation.</text>
</comment>
<comment type="subcellular location">
    <subcellularLocation>
        <location evidence="1">Nucleus</location>
    </subcellularLocation>
</comment>
<dbReference type="InterPro" id="IPR035985">
    <property type="entry name" value="Ubiquitin-activating_enz"/>
</dbReference>
<dbReference type="CDD" id="cd01489">
    <property type="entry name" value="Uba2_SUMO"/>
    <property type="match status" value="1"/>
</dbReference>
<dbReference type="FunFam" id="3.40.50.720:FF:000864">
    <property type="entry name" value="SUMO-activating enzyme subunit"/>
    <property type="match status" value="1"/>
</dbReference>
<keyword evidence="9 11" id="KW-0067">ATP-binding</keyword>
<comment type="similarity">
    <text evidence="3 11">Belongs to the ubiquitin-activating E1 family.</text>
</comment>
<name>A0ABD3GHR4_9MARC</name>
<feature type="active site" description="Glycyl thioester intermediate" evidence="12">
    <location>
        <position position="168"/>
    </location>
</feature>
<evidence type="ECO:0000256" key="15">
    <source>
        <dbReference type="SAM" id="MobiDB-lite"/>
    </source>
</evidence>
<feature type="binding site" evidence="14">
    <location>
        <position position="449"/>
    </location>
    <ligand>
        <name>Zn(2+)</name>
        <dbReference type="ChEBI" id="CHEBI:29105"/>
    </ligand>
</feature>
<evidence type="ECO:0000256" key="4">
    <source>
        <dbReference type="ARBA" id="ARBA00022679"/>
    </source>
</evidence>
<dbReference type="SUPFAM" id="SSF69572">
    <property type="entry name" value="Activating enzymes of the ubiquitin-like proteins"/>
    <property type="match status" value="1"/>
</dbReference>
<feature type="binding site" evidence="14">
    <location>
        <position position="446"/>
    </location>
    <ligand>
        <name>Zn(2+)</name>
        <dbReference type="ChEBI" id="CHEBI:29105"/>
    </ligand>
</feature>
<dbReference type="InterPro" id="IPR030661">
    <property type="entry name" value="Uba2"/>
</dbReference>
<evidence type="ECO:0000256" key="7">
    <source>
        <dbReference type="ARBA" id="ARBA00022786"/>
    </source>
</evidence>
<dbReference type="PANTHER" id="PTHR10953:SF5">
    <property type="entry name" value="SUMO-ACTIVATING ENZYME SUBUNIT 2"/>
    <property type="match status" value="1"/>
</dbReference>